<reference evidence="1" key="1">
    <citation type="journal article" date="2020" name="Nature">
        <title>Giant virus diversity and host interactions through global metagenomics.</title>
        <authorList>
            <person name="Schulz F."/>
            <person name="Roux S."/>
            <person name="Paez-Espino D."/>
            <person name="Jungbluth S."/>
            <person name="Walsh D.A."/>
            <person name="Denef V.J."/>
            <person name="McMahon K.D."/>
            <person name="Konstantinidis K.T."/>
            <person name="Eloe-Fadrosh E.A."/>
            <person name="Kyrpides N.C."/>
            <person name="Woyke T."/>
        </authorList>
    </citation>
    <scope>NUCLEOTIDE SEQUENCE</scope>
    <source>
        <strain evidence="1">GVMAG-M-3300023174-132</strain>
    </source>
</reference>
<dbReference type="EMBL" id="MN739576">
    <property type="protein sequence ID" value="QHT13709.1"/>
    <property type="molecule type" value="Genomic_DNA"/>
</dbReference>
<organism evidence="1">
    <name type="scientific">viral metagenome</name>
    <dbReference type="NCBI Taxonomy" id="1070528"/>
    <lineage>
        <taxon>unclassified sequences</taxon>
        <taxon>metagenomes</taxon>
        <taxon>organismal metagenomes</taxon>
    </lineage>
</organism>
<accession>A0A6C0DCP7</accession>
<sequence>MSPLVTMAIAIFIVAALLFWQMKQQSIEGFAAAAAPVGGRPYGAVGEQDRNGSFLPADLKNMPFAGPAVPATNLPVSIIRPITVPGPSTAVRDPPATQKDLQELNVQLTTWLTATDQRENDHPGSLTPEQSQQRVLYEARSASILDQLGSGIITDTISQVQAELRELSRENAAWKRQYPSVEQIAGFGLNERQDVLMTGEQYDNFRGLLDAILQSLREIPQPDPLNRLRYQQLQVFQRELQSAERKYPVPPIMMRAARLFLQRAQRADQPLPTLFAMEAMQQPKAPLVEQRSDIIPFLPVLGAEANGASNDELRRMVADFRTVADLGPWSSDSIYSTADAAVQLPLGYDPANSVQRARTMCNQIRKAFPNAAEDLGCPPHITTVSEAKNVMGIVCDRLRYSVPTVSPAQFNCPSPRSADV</sequence>
<protein>
    <submittedName>
        <fullName evidence="1">Uncharacterized protein</fullName>
    </submittedName>
</protein>
<dbReference type="AlphaFoldDB" id="A0A6C0DCP7"/>
<evidence type="ECO:0000313" key="1">
    <source>
        <dbReference type="EMBL" id="QHT13709.1"/>
    </source>
</evidence>
<name>A0A6C0DCP7_9ZZZZ</name>
<proteinExistence type="predicted"/>